<organism evidence="6 7">
    <name type="scientific">Bifidobacterium pseudolongum subsp. globosum</name>
    <dbReference type="NCBI Taxonomy" id="1690"/>
    <lineage>
        <taxon>Bacteria</taxon>
        <taxon>Bacillati</taxon>
        <taxon>Actinomycetota</taxon>
        <taxon>Actinomycetes</taxon>
        <taxon>Bifidobacteriales</taxon>
        <taxon>Bifidobacteriaceae</taxon>
        <taxon>Bifidobacterium</taxon>
    </lineage>
</organism>
<name>A0A4Q4ZZ06_9BIFI</name>
<dbReference type="GO" id="GO:0005737">
    <property type="term" value="C:cytoplasm"/>
    <property type="evidence" value="ECO:0007669"/>
    <property type="project" value="TreeGrafter"/>
</dbReference>
<dbReference type="Gene3D" id="3.90.70.10">
    <property type="entry name" value="Cysteine proteinases"/>
    <property type="match status" value="1"/>
</dbReference>
<proteinExistence type="inferred from homology"/>
<dbReference type="GO" id="GO:0009636">
    <property type="term" value="P:response to toxic substance"/>
    <property type="evidence" value="ECO:0007669"/>
    <property type="project" value="TreeGrafter"/>
</dbReference>
<evidence type="ECO:0000256" key="3">
    <source>
        <dbReference type="ARBA" id="ARBA00022807"/>
    </source>
</evidence>
<dbReference type="GO" id="GO:0070005">
    <property type="term" value="F:cysteine-type aminopeptidase activity"/>
    <property type="evidence" value="ECO:0007669"/>
    <property type="project" value="InterPro"/>
</dbReference>
<gene>
    <name evidence="6" type="ORF">PG2093B_1416</name>
</gene>
<protein>
    <recommendedName>
        <fullName evidence="4">Aminopeptidase</fullName>
    </recommendedName>
</protein>
<evidence type="ECO:0000256" key="2">
    <source>
        <dbReference type="ARBA" id="ARBA00022801"/>
    </source>
</evidence>
<dbReference type="Pfam" id="PF03051">
    <property type="entry name" value="Peptidase_C1_2"/>
    <property type="match status" value="1"/>
</dbReference>
<keyword evidence="4 6" id="KW-0031">Aminopeptidase</keyword>
<dbReference type="GO" id="GO:0043418">
    <property type="term" value="P:homocysteine catabolic process"/>
    <property type="evidence" value="ECO:0007669"/>
    <property type="project" value="TreeGrafter"/>
</dbReference>
<dbReference type="InterPro" id="IPR038765">
    <property type="entry name" value="Papain-like_cys_pep_sf"/>
</dbReference>
<feature type="active site" evidence="5">
    <location>
        <position position="69"/>
    </location>
</feature>
<dbReference type="InterPro" id="IPR000169">
    <property type="entry name" value="Pept_cys_AS"/>
</dbReference>
<dbReference type="RefSeq" id="WP_129897921.1">
    <property type="nucleotide sequence ID" value="NZ_RYUH01000014.1"/>
</dbReference>
<feature type="active site" evidence="5">
    <location>
        <position position="367"/>
    </location>
</feature>
<keyword evidence="1 4" id="KW-0645">Protease</keyword>
<reference evidence="6 7" key="1">
    <citation type="submission" date="2018-12" db="EMBL/GenBank/DDBJ databases">
        <title>Unveiling genomic diversity among members of the Bifidobacterium pseudolongum species, a widely distributed gut commensal of the animal kingdom.</title>
        <authorList>
            <person name="Lugli G.A."/>
            <person name="Duranti S."/>
            <person name="Albert K."/>
            <person name="Mancabelli L."/>
            <person name="Napoli S."/>
            <person name="Viappiani A."/>
            <person name="Anzalone R."/>
            <person name="Longhi G."/>
            <person name="Milani C."/>
            <person name="Turroni F."/>
            <person name="Alessandri G."/>
            <person name="Sela D.A."/>
            <person name="Van Sinderen D."/>
            <person name="Ventura M."/>
        </authorList>
    </citation>
    <scope>NUCLEOTIDE SEQUENCE [LARGE SCALE GENOMIC DNA]</scope>
    <source>
        <strain evidence="6 7">2093B</strain>
    </source>
</reference>
<dbReference type="Proteomes" id="UP000292568">
    <property type="component" value="Unassembled WGS sequence"/>
</dbReference>
<accession>A0A4Q4ZZ06</accession>
<dbReference type="GO" id="GO:0006508">
    <property type="term" value="P:proteolysis"/>
    <property type="evidence" value="ECO:0007669"/>
    <property type="project" value="UniProtKB-KW"/>
</dbReference>
<evidence type="ECO:0000256" key="5">
    <source>
        <dbReference type="PIRSR" id="PIRSR005700-1"/>
    </source>
</evidence>
<evidence type="ECO:0000313" key="6">
    <source>
        <dbReference type="EMBL" id="RYQ08862.1"/>
    </source>
</evidence>
<dbReference type="SUPFAM" id="SSF54001">
    <property type="entry name" value="Cysteine proteinases"/>
    <property type="match status" value="1"/>
</dbReference>
<comment type="caution">
    <text evidence="6">The sequence shown here is derived from an EMBL/GenBank/DDBJ whole genome shotgun (WGS) entry which is preliminary data.</text>
</comment>
<dbReference type="AlphaFoldDB" id="A0A4Q4ZZ06"/>
<dbReference type="CDD" id="cd00585">
    <property type="entry name" value="Peptidase_C1B"/>
    <property type="match status" value="1"/>
</dbReference>
<sequence length="452" mass="52306">MELTKQDLAQMAQAYKKDTAQQIAEQAVKNNGIHASSERENVVVTKNNFVFSIDVDSEAVANQEQSGRCWMFSALNFLRFHMEKQLKLPKGSFQLSQNYNFFYDKLEKSNFFMENIVKYAKEDLNDRRIDFLLATPQQDGGDWDPVCALIEKYGVVPREAMPDTKVTLDTSEFNAVLNRLLREDAFELRAMVRDGKSDEKIEKTRKDMLSDIYRMLCVSFGQPPEKVDFEYRDTDKQYHADYGLTPLEFYKKYLGEIRLDDYVGVMNLPVDGMEFGKVYTIDMTGEVLGAKRHLKYLNVPLDVFKQAVIDQLKAGEPVWFGCDVVQDSDFQKGILALNLYDVQKMFGITFKMDKGQRFQYNQSLPSHAMTMAGVDLDADGKPVRWKVENSWGATAHGKPVGHQGYFIMDDSWFDEYMYEVAVRKEYLPEEYRKALDTEPEVLPYWNTFNPEP</sequence>
<dbReference type="PROSITE" id="PS00139">
    <property type="entry name" value="THIOL_PROTEASE_CYS"/>
    <property type="match status" value="1"/>
</dbReference>
<dbReference type="PANTHER" id="PTHR10363">
    <property type="entry name" value="BLEOMYCIN HYDROLASE"/>
    <property type="match status" value="1"/>
</dbReference>
<dbReference type="PANTHER" id="PTHR10363:SF2">
    <property type="entry name" value="BLEOMYCIN HYDROLASE"/>
    <property type="match status" value="1"/>
</dbReference>
<evidence type="ECO:0000313" key="7">
    <source>
        <dbReference type="Proteomes" id="UP000292568"/>
    </source>
</evidence>
<evidence type="ECO:0000256" key="1">
    <source>
        <dbReference type="ARBA" id="ARBA00022670"/>
    </source>
</evidence>
<keyword evidence="3 4" id="KW-0788">Thiol protease</keyword>
<dbReference type="PIRSF" id="PIRSF005700">
    <property type="entry name" value="PepC"/>
    <property type="match status" value="1"/>
</dbReference>
<dbReference type="InterPro" id="IPR004134">
    <property type="entry name" value="Peptidase_C1B"/>
</dbReference>
<evidence type="ECO:0000256" key="4">
    <source>
        <dbReference type="PIRNR" id="PIRNR005700"/>
    </source>
</evidence>
<keyword evidence="2 4" id="KW-0378">Hydrolase</keyword>
<comment type="similarity">
    <text evidence="4">Belongs to the peptidase C1 family.</text>
</comment>
<feature type="active site" evidence="5">
    <location>
        <position position="389"/>
    </location>
</feature>
<dbReference type="EMBL" id="RYUH01000014">
    <property type="protein sequence ID" value="RYQ08862.1"/>
    <property type="molecule type" value="Genomic_DNA"/>
</dbReference>